<comment type="caution">
    <text evidence="2">The sequence shown here is derived from an EMBL/GenBank/DDBJ whole genome shotgun (WGS) entry which is preliminary data.</text>
</comment>
<reference evidence="2" key="1">
    <citation type="submission" date="2020-08" db="EMBL/GenBank/DDBJ databases">
        <title>Multicomponent nature underlies the extraordinary mechanical properties of spider dragline silk.</title>
        <authorList>
            <person name="Kono N."/>
            <person name="Nakamura H."/>
            <person name="Mori M."/>
            <person name="Yoshida Y."/>
            <person name="Ohtoshi R."/>
            <person name="Malay A.D."/>
            <person name="Moran D.A.P."/>
            <person name="Tomita M."/>
            <person name="Numata K."/>
            <person name="Arakawa K."/>
        </authorList>
    </citation>
    <scope>NUCLEOTIDE SEQUENCE</scope>
</reference>
<evidence type="ECO:0000256" key="1">
    <source>
        <dbReference type="SAM" id="MobiDB-lite"/>
    </source>
</evidence>
<accession>A0A8X7CCE8</accession>
<dbReference type="AlphaFoldDB" id="A0A8X7CCE8"/>
<feature type="region of interest" description="Disordered" evidence="1">
    <location>
        <begin position="1"/>
        <end position="42"/>
    </location>
</feature>
<gene>
    <name evidence="2" type="ORF">TNIN_30171</name>
</gene>
<name>A0A8X7CCE8_9ARAC</name>
<organism evidence="2 3">
    <name type="scientific">Trichonephila inaurata madagascariensis</name>
    <dbReference type="NCBI Taxonomy" id="2747483"/>
    <lineage>
        <taxon>Eukaryota</taxon>
        <taxon>Metazoa</taxon>
        <taxon>Ecdysozoa</taxon>
        <taxon>Arthropoda</taxon>
        <taxon>Chelicerata</taxon>
        <taxon>Arachnida</taxon>
        <taxon>Araneae</taxon>
        <taxon>Araneomorphae</taxon>
        <taxon>Entelegynae</taxon>
        <taxon>Araneoidea</taxon>
        <taxon>Nephilidae</taxon>
        <taxon>Trichonephila</taxon>
        <taxon>Trichonephila inaurata</taxon>
    </lineage>
</organism>
<evidence type="ECO:0000313" key="3">
    <source>
        <dbReference type="Proteomes" id="UP000886998"/>
    </source>
</evidence>
<proteinExistence type="predicted"/>
<sequence>MLEIEKSIPSPTPETTQKLESEQRTLDDKIKRTGSSDPNPVKLHFPRTAKFELPPPQLNTTWSIFTNTLARPLKIAIYRRPAQPRRLSPKSEISLVRFSTPIPSNQRPTRTSILQG</sequence>
<evidence type="ECO:0000313" key="2">
    <source>
        <dbReference type="EMBL" id="GFY61578.1"/>
    </source>
</evidence>
<protein>
    <submittedName>
        <fullName evidence="2">Uncharacterized protein</fullName>
    </submittedName>
</protein>
<dbReference type="Proteomes" id="UP000886998">
    <property type="component" value="Unassembled WGS sequence"/>
</dbReference>
<dbReference type="OrthoDB" id="412981at2759"/>
<keyword evidence="3" id="KW-1185">Reference proteome</keyword>
<dbReference type="EMBL" id="BMAV01013706">
    <property type="protein sequence ID" value="GFY61578.1"/>
    <property type="molecule type" value="Genomic_DNA"/>
</dbReference>
<feature type="compositionally biased region" description="Basic and acidic residues" evidence="1">
    <location>
        <begin position="17"/>
        <end position="31"/>
    </location>
</feature>